<accession>A0ACC2N1G6</accession>
<reference evidence="1" key="1">
    <citation type="submission" date="2023-04" db="EMBL/GenBank/DDBJ databases">
        <title>A chromosome-level genome assembly of the parasitoid wasp Eretmocerus hayati.</title>
        <authorList>
            <person name="Zhong Y."/>
            <person name="Liu S."/>
            <person name="Liu Y."/>
        </authorList>
    </citation>
    <scope>NUCLEOTIDE SEQUENCE</scope>
    <source>
        <strain evidence="1">ZJU_SS_LIU_2023</strain>
    </source>
</reference>
<evidence type="ECO:0000313" key="1">
    <source>
        <dbReference type="EMBL" id="KAJ8664967.1"/>
    </source>
</evidence>
<keyword evidence="2" id="KW-1185">Reference proteome</keyword>
<dbReference type="EMBL" id="CM056744">
    <property type="protein sequence ID" value="KAJ8664967.1"/>
    <property type="molecule type" value="Genomic_DNA"/>
</dbReference>
<dbReference type="Proteomes" id="UP001239111">
    <property type="component" value="Chromosome 4"/>
</dbReference>
<evidence type="ECO:0000313" key="2">
    <source>
        <dbReference type="Proteomes" id="UP001239111"/>
    </source>
</evidence>
<name>A0ACC2N1G6_9HYME</name>
<comment type="caution">
    <text evidence="1">The sequence shown here is derived from an EMBL/GenBank/DDBJ whole genome shotgun (WGS) entry which is preliminary data.</text>
</comment>
<sequence length="572" mass="65417">MKYFEKTFKSLDQGHGFDLTMLSLKENFLNVFDQFKTVMRIKARLNEGILDDPDYFKSQADSIINNYVTENPFRHIHHIIRDDLSNYTSLLTTFIEKFQDFGNVCITRMSSLQLLNKLFEDLKMAAAQTYATLVIAYDVLDKFKSHNDAEIKARRKIRKSYIKEDIISVHHKTIVGFKDYLPQVSRTIYNCDGPGQHQNSYTPTYQEMQAFKKVFLEKCHSHQEYIGQVDPEQQCESISTVKSCSNPLESGKVCSVSRSCGKALHCENLSDTTVCLSEPLNSRRYEYYHPSNEIVMKHCDTTYYLKKKELEDYKFYGIRPHWVSSMVNTTCNPCQCICADKDYFINTVPVFSEVSRNMVITGAKLELVGDILSIKLQQGKLLPYGKIDMTSVKWLPIVINSSHLLKISWDEMRTIDLTRVILEPGYAVTGVGFRESTNGKSDKSAMLVVYSSEIDFREGRINNDNSHIENIPRRPTVELKILDPDRPTKAETNATVELGVDQFIKFTLSGADDGGQSTIPFIDTQKVVPSILTPLSGIGLYYRGQKKFSGYIGMRLITYDIVPFMLDYLDAI</sequence>
<proteinExistence type="predicted"/>
<organism evidence="1 2">
    <name type="scientific">Eretmocerus hayati</name>
    <dbReference type="NCBI Taxonomy" id="131215"/>
    <lineage>
        <taxon>Eukaryota</taxon>
        <taxon>Metazoa</taxon>
        <taxon>Ecdysozoa</taxon>
        <taxon>Arthropoda</taxon>
        <taxon>Hexapoda</taxon>
        <taxon>Insecta</taxon>
        <taxon>Pterygota</taxon>
        <taxon>Neoptera</taxon>
        <taxon>Endopterygota</taxon>
        <taxon>Hymenoptera</taxon>
        <taxon>Apocrita</taxon>
        <taxon>Proctotrupomorpha</taxon>
        <taxon>Chalcidoidea</taxon>
        <taxon>Aphelinidae</taxon>
        <taxon>Aphelininae</taxon>
        <taxon>Eretmocerus</taxon>
    </lineage>
</organism>
<gene>
    <name evidence="1" type="ORF">QAD02_006629</name>
</gene>
<protein>
    <submittedName>
        <fullName evidence="1">Uncharacterized protein</fullName>
    </submittedName>
</protein>